<feature type="repeat" description="TPR" evidence="4">
    <location>
        <begin position="157"/>
        <end position="190"/>
    </location>
</feature>
<keyword evidence="5" id="KW-0472">Membrane</keyword>
<dbReference type="PROSITE" id="PS50293">
    <property type="entry name" value="TPR_REGION"/>
    <property type="match status" value="1"/>
</dbReference>
<dbReference type="PROSITE" id="PS50109">
    <property type="entry name" value="HIS_KIN"/>
    <property type="match status" value="1"/>
</dbReference>
<keyword evidence="5" id="KW-0812">Transmembrane</keyword>
<dbReference type="PANTHER" id="PTHR10098">
    <property type="entry name" value="RAPSYN-RELATED"/>
    <property type="match status" value="1"/>
</dbReference>
<evidence type="ECO:0000256" key="5">
    <source>
        <dbReference type="SAM" id="Phobius"/>
    </source>
</evidence>
<dbReference type="CDD" id="cd00082">
    <property type="entry name" value="HisKA"/>
    <property type="match status" value="1"/>
</dbReference>
<dbReference type="Pfam" id="PF00512">
    <property type="entry name" value="HisKA"/>
    <property type="match status" value="1"/>
</dbReference>
<reference evidence="7 8" key="1">
    <citation type="submission" date="2021-01" db="EMBL/GenBank/DDBJ databases">
        <title>Carboxyliciviraga sp.nov., isolated from coastal sediments.</title>
        <authorList>
            <person name="Lu D."/>
            <person name="Zhang T."/>
        </authorList>
    </citation>
    <scope>NUCLEOTIDE SEQUENCE [LARGE SCALE GENOMIC DNA]</scope>
    <source>
        <strain evidence="7 8">N1Y132</strain>
    </source>
</reference>
<feature type="transmembrane region" description="Helical" evidence="5">
    <location>
        <begin position="478"/>
        <end position="497"/>
    </location>
</feature>
<dbReference type="Gene3D" id="1.10.287.130">
    <property type="match status" value="1"/>
</dbReference>
<comment type="catalytic activity">
    <reaction evidence="1">
        <text>ATP + protein L-histidine = ADP + protein N-phospho-L-histidine.</text>
        <dbReference type="EC" id="2.7.13.3"/>
    </reaction>
</comment>
<feature type="repeat" description="TPR" evidence="4">
    <location>
        <begin position="277"/>
        <end position="310"/>
    </location>
</feature>
<dbReference type="EC" id="2.7.13.3" evidence="2"/>
<dbReference type="Pfam" id="PF13424">
    <property type="entry name" value="TPR_12"/>
    <property type="match status" value="4"/>
</dbReference>
<evidence type="ECO:0000256" key="3">
    <source>
        <dbReference type="ARBA" id="ARBA00022553"/>
    </source>
</evidence>
<comment type="caution">
    <text evidence="7">The sequence shown here is derived from an EMBL/GenBank/DDBJ whole genome shotgun (WGS) entry which is preliminary data.</text>
</comment>
<dbReference type="Proteomes" id="UP000605676">
    <property type="component" value="Unassembled WGS sequence"/>
</dbReference>
<dbReference type="PROSITE" id="PS50005">
    <property type="entry name" value="TPR"/>
    <property type="match status" value="5"/>
</dbReference>
<evidence type="ECO:0000256" key="2">
    <source>
        <dbReference type="ARBA" id="ARBA00012438"/>
    </source>
</evidence>
<dbReference type="InterPro" id="IPR036890">
    <property type="entry name" value="HATPase_C_sf"/>
</dbReference>
<evidence type="ECO:0000313" key="8">
    <source>
        <dbReference type="Proteomes" id="UP000605676"/>
    </source>
</evidence>
<organism evidence="7 8">
    <name type="scientific">Carboxylicivirga marina</name>
    <dbReference type="NCBI Taxonomy" id="2800988"/>
    <lineage>
        <taxon>Bacteria</taxon>
        <taxon>Pseudomonadati</taxon>
        <taxon>Bacteroidota</taxon>
        <taxon>Bacteroidia</taxon>
        <taxon>Marinilabiliales</taxon>
        <taxon>Marinilabiliaceae</taxon>
        <taxon>Carboxylicivirga</taxon>
    </lineage>
</organism>
<dbReference type="InterPro" id="IPR003594">
    <property type="entry name" value="HATPase_dom"/>
</dbReference>
<name>A0ABS1HN87_9BACT</name>
<keyword evidence="4" id="KW-0802">TPR repeat</keyword>
<accession>A0ABS1HN87</accession>
<dbReference type="Pfam" id="PF02518">
    <property type="entry name" value="HATPase_c"/>
    <property type="match status" value="1"/>
</dbReference>
<dbReference type="RefSeq" id="WP_200466362.1">
    <property type="nucleotide sequence ID" value="NZ_JAENRR010000054.1"/>
</dbReference>
<dbReference type="SUPFAM" id="SSF47384">
    <property type="entry name" value="Homodimeric domain of signal transducing histidine kinase"/>
    <property type="match status" value="1"/>
</dbReference>
<dbReference type="InterPro" id="IPR036097">
    <property type="entry name" value="HisK_dim/P_sf"/>
</dbReference>
<dbReference type="InterPro" id="IPR004358">
    <property type="entry name" value="Sig_transdc_His_kin-like_C"/>
</dbReference>
<evidence type="ECO:0000256" key="4">
    <source>
        <dbReference type="PROSITE-ProRule" id="PRU00339"/>
    </source>
</evidence>
<dbReference type="SUPFAM" id="SSF48452">
    <property type="entry name" value="TPR-like"/>
    <property type="match status" value="3"/>
</dbReference>
<dbReference type="SMART" id="SM00388">
    <property type="entry name" value="HisKA"/>
    <property type="match status" value="1"/>
</dbReference>
<dbReference type="SMART" id="SM00387">
    <property type="entry name" value="HATPase_c"/>
    <property type="match status" value="1"/>
</dbReference>
<dbReference type="InterPro" id="IPR019734">
    <property type="entry name" value="TPR_rpt"/>
</dbReference>
<feature type="repeat" description="TPR" evidence="4">
    <location>
        <begin position="357"/>
        <end position="390"/>
    </location>
</feature>
<evidence type="ECO:0000256" key="1">
    <source>
        <dbReference type="ARBA" id="ARBA00000085"/>
    </source>
</evidence>
<feature type="domain" description="Histidine kinase" evidence="6">
    <location>
        <begin position="527"/>
        <end position="745"/>
    </location>
</feature>
<protein>
    <recommendedName>
        <fullName evidence="2">histidine kinase</fullName>
        <ecNumber evidence="2">2.7.13.3</ecNumber>
    </recommendedName>
</protein>
<dbReference type="Gene3D" id="3.30.565.10">
    <property type="entry name" value="Histidine kinase-like ATPase, C-terminal domain"/>
    <property type="match status" value="1"/>
</dbReference>
<sequence length="747" mass="84836">MTTKLNLQKYNIIFWCFIAFTFIGSNCIAQKQTDKARHEAYQLIRNAEEASSTDDAISYCEQAITSLSASDEKHIQFDIHQQVGIILYNKQQYNSANEKFNKALSFKSSISDKNEIGVVEGYLGWIESDRSQYIKAIKHFTKALSIYKSTNNQEKQGNTYNSLGAMHWYTRNYALALENFDHVLKLGEQTDNSELIRKGLTNKGVILNTLAQYDEALKCFERALEINQLDGNSKSRAVLLNNIGNINTELNHQQVALSNYREALNIYTKLGDKKGISNCYNNLGEVYLELGNILQALENYQISLSILKEEGDSANIATSYLNIGRAHQTGKQYSKAISYFEKALKLMLSFDDPSLKAETYLHLGQTLMINKHYDQAQEYLLKAVELAKSLEEKPLQAQAYNSLSEWHSLQGDYEKALNYKSEYADLKDDITDEQAMLSSARMEAVYKLLQKEEQISILEQDNIHKTESLELAKNSRTIYLLVAGLLFILLLILILTFQIRKKSERLLTEKNNELKQLNNTKDKFFSIIAHDLKSPFSSLMGFAEMLALNAENKDTKEVVQYSQIIHNSTKRLLGLVENLLQWSRTQIGTTEYKPSQIDISIQTHNIVSLLRLNAEEKDIVISPKIERNLVAWADENLYNTILRNLISNAIKFSRIGSVIYVTAGVKNNMIEISVADSGVGIRQENLEKLFMVDSTFSTKGTLNEKGTGLGLVLCKEFVEINKGSIWAESELEKGSTFYFTIPLLSEK</sequence>
<dbReference type="InterPro" id="IPR005467">
    <property type="entry name" value="His_kinase_dom"/>
</dbReference>
<keyword evidence="3" id="KW-0597">Phosphoprotein</keyword>
<evidence type="ECO:0000259" key="6">
    <source>
        <dbReference type="PROSITE" id="PS50109"/>
    </source>
</evidence>
<dbReference type="EMBL" id="JAENRR010000054">
    <property type="protein sequence ID" value="MBK3519141.1"/>
    <property type="molecule type" value="Genomic_DNA"/>
</dbReference>
<dbReference type="InterPro" id="IPR003661">
    <property type="entry name" value="HisK_dim/P_dom"/>
</dbReference>
<keyword evidence="5" id="KW-1133">Transmembrane helix</keyword>
<feature type="repeat" description="TPR" evidence="4">
    <location>
        <begin position="197"/>
        <end position="230"/>
    </location>
</feature>
<dbReference type="SMART" id="SM00028">
    <property type="entry name" value="TPR"/>
    <property type="match status" value="8"/>
</dbReference>
<dbReference type="PANTHER" id="PTHR10098:SF108">
    <property type="entry name" value="TETRATRICOPEPTIDE REPEAT PROTEIN 28"/>
    <property type="match status" value="1"/>
</dbReference>
<dbReference type="Gene3D" id="1.25.40.10">
    <property type="entry name" value="Tetratricopeptide repeat domain"/>
    <property type="match status" value="2"/>
</dbReference>
<dbReference type="PRINTS" id="PR00344">
    <property type="entry name" value="BCTRLSENSOR"/>
</dbReference>
<evidence type="ECO:0000313" key="7">
    <source>
        <dbReference type="EMBL" id="MBK3519141.1"/>
    </source>
</evidence>
<dbReference type="SUPFAM" id="SSF55874">
    <property type="entry name" value="ATPase domain of HSP90 chaperone/DNA topoisomerase II/histidine kinase"/>
    <property type="match status" value="1"/>
</dbReference>
<dbReference type="InterPro" id="IPR011990">
    <property type="entry name" value="TPR-like_helical_dom_sf"/>
</dbReference>
<feature type="repeat" description="TPR" evidence="4">
    <location>
        <begin position="317"/>
        <end position="350"/>
    </location>
</feature>
<proteinExistence type="predicted"/>
<gene>
    <name evidence="7" type="ORF">JIV24_17465</name>
</gene>
<keyword evidence="8" id="KW-1185">Reference proteome</keyword>